<dbReference type="Gene3D" id="2.60.120.1440">
    <property type="match status" value="1"/>
</dbReference>
<dbReference type="PIRSF" id="PIRSF018266">
    <property type="entry name" value="FecR"/>
    <property type="match status" value="1"/>
</dbReference>
<dbReference type="AlphaFoldDB" id="A0A3S9VXC7"/>
<keyword evidence="1" id="KW-0812">Transmembrane</keyword>
<dbReference type="GO" id="GO:0016989">
    <property type="term" value="F:sigma factor antagonist activity"/>
    <property type="evidence" value="ECO:0007669"/>
    <property type="project" value="TreeGrafter"/>
</dbReference>
<dbReference type="EMBL" id="CP032819">
    <property type="protein sequence ID" value="AZS31192.1"/>
    <property type="molecule type" value="Genomic_DNA"/>
</dbReference>
<dbReference type="Proteomes" id="UP000270673">
    <property type="component" value="Chromosome"/>
</dbReference>
<evidence type="ECO:0000259" key="3">
    <source>
        <dbReference type="Pfam" id="PF16344"/>
    </source>
</evidence>
<dbReference type="Pfam" id="PF16344">
    <property type="entry name" value="FecR_C"/>
    <property type="match status" value="1"/>
</dbReference>
<dbReference type="OrthoDB" id="1098987at2"/>
<keyword evidence="5" id="KW-1185">Reference proteome</keyword>
<feature type="domain" description="Protein FecR C-terminal" evidence="3">
    <location>
        <begin position="282"/>
        <end position="350"/>
    </location>
</feature>
<dbReference type="Pfam" id="PF04773">
    <property type="entry name" value="FecR"/>
    <property type="match status" value="1"/>
</dbReference>
<gene>
    <name evidence="4" type="ORF">D8S85_17605</name>
</gene>
<dbReference type="InterPro" id="IPR006860">
    <property type="entry name" value="FecR"/>
</dbReference>
<dbReference type="InterPro" id="IPR012373">
    <property type="entry name" value="Ferrdict_sens_TM"/>
</dbReference>
<dbReference type="KEGG" id="buy:D8S85_17605"/>
<proteinExistence type="predicted"/>
<evidence type="ECO:0000313" key="4">
    <source>
        <dbReference type="EMBL" id="AZS31192.1"/>
    </source>
</evidence>
<organism evidence="4 5">
    <name type="scientific">Butyricimonas faecalis</name>
    <dbReference type="NCBI Taxonomy" id="2093856"/>
    <lineage>
        <taxon>Bacteria</taxon>
        <taxon>Pseudomonadati</taxon>
        <taxon>Bacteroidota</taxon>
        <taxon>Bacteroidia</taxon>
        <taxon>Bacteroidales</taxon>
        <taxon>Odoribacteraceae</taxon>
        <taxon>Butyricimonas</taxon>
    </lineage>
</organism>
<protein>
    <submittedName>
        <fullName evidence="4">DUF4974 domain-containing protein</fullName>
    </submittedName>
</protein>
<sequence length="352" mass="39959">MEPGIEDEKLKEALDLLEEIERVDEKKGYDRLVKPLRQKERRLLAWRRVVLSSAAVILPLLVAGIWWSVREKAEVPPLARVDAIVPGVNTARLILADRKEILLDTMSARNLTLVSGETVRKEGTGVVYENGQKTSETVVYNELVVPKGGEYDIVLGDGTRVWLNADSKLKFPVSFTGKERRVYLEGEGYIDVARDTARPFIVETREQSIRVLGTAFNVYAHEGERMTYTTLARGSVQVKDKKTGKSVALHPGEQLCLDVADRGMVVREVDVRKECAWKDGMFVFNGQTLEQIMLKLSRWYNVTVFYQNEEAKKIVFKGNLPRYSDFQTMLSILEKSSEVKFSEKNRVITVSI</sequence>
<dbReference type="FunFam" id="2.60.120.1440:FF:000001">
    <property type="entry name" value="Putative anti-sigma factor"/>
    <property type="match status" value="1"/>
</dbReference>
<evidence type="ECO:0000313" key="5">
    <source>
        <dbReference type="Proteomes" id="UP000270673"/>
    </source>
</evidence>
<evidence type="ECO:0000259" key="2">
    <source>
        <dbReference type="Pfam" id="PF04773"/>
    </source>
</evidence>
<accession>A0A3S9VXC7</accession>
<name>A0A3S9VXC7_9BACT</name>
<dbReference type="Gene3D" id="3.55.50.30">
    <property type="match status" value="1"/>
</dbReference>
<dbReference type="PANTHER" id="PTHR30273">
    <property type="entry name" value="PERIPLASMIC SIGNAL SENSOR AND SIGMA FACTOR ACTIVATOR FECR-RELATED"/>
    <property type="match status" value="1"/>
</dbReference>
<dbReference type="RefSeq" id="WP_106481599.1">
    <property type="nucleotide sequence ID" value="NZ_CP032819.1"/>
</dbReference>
<feature type="transmembrane region" description="Helical" evidence="1">
    <location>
        <begin position="49"/>
        <end position="69"/>
    </location>
</feature>
<feature type="domain" description="FecR protein" evidence="2">
    <location>
        <begin position="143"/>
        <end position="236"/>
    </location>
</feature>
<keyword evidence="1" id="KW-1133">Transmembrane helix</keyword>
<dbReference type="PANTHER" id="PTHR30273:SF2">
    <property type="entry name" value="PROTEIN FECR"/>
    <property type="match status" value="1"/>
</dbReference>
<keyword evidence="1" id="KW-0472">Membrane</keyword>
<dbReference type="InterPro" id="IPR032508">
    <property type="entry name" value="FecR_C"/>
</dbReference>
<evidence type="ECO:0000256" key="1">
    <source>
        <dbReference type="SAM" id="Phobius"/>
    </source>
</evidence>
<reference evidence="4 5" key="1">
    <citation type="submission" date="2018-10" db="EMBL/GenBank/DDBJ databases">
        <title>Butyricimonas faecalis sp. nov., isolated from human faeces and emended description of the genus Butyricimonas.</title>
        <authorList>
            <person name="Le Roy T."/>
            <person name="Van der Smissen P."/>
            <person name="Paquot A."/>
            <person name="Delzenne N."/>
            <person name="Muccioli G."/>
            <person name="Collet J.-F."/>
            <person name="Cani P.D."/>
        </authorList>
    </citation>
    <scope>NUCLEOTIDE SEQUENCE [LARGE SCALE GENOMIC DNA]</scope>
    <source>
        <strain evidence="4 5">H184</strain>
    </source>
</reference>